<comment type="function">
    <text evidence="6">Component of the sequence-specific heterotrimeric transcription factor (NF-Y) which specifically recognizes a 5'-CCAAT-3' box motif found in the promoters of its target genes.</text>
</comment>
<protein>
    <recommendedName>
        <fullName evidence="6">Nuclear transcription factor Y subunit</fullName>
    </recommendedName>
</protein>
<evidence type="ECO:0000256" key="5">
    <source>
        <dbReference type="ARBA" id="ARBA00023242"/>
    </source>
</evidence>
<evidence type="ECO:0000256" key="4">
    <source>
        <dbReference type="ARBA" id="ARBA00023163"/>
    </source>
</evidence>
<evidence type="ECO:0000313" key="9">
    <source>
        <dbReference type="RefSeq" id="XP_022751744.1"/>
    </source>
</evidence>
<dbReference type="RefSeq" id="XP_022751744.1">
    <property type="nucleotide sequence ID" value="XM_022896009.1"/>
</dbReference>
<dbReference type="SMART" id="SM00521">
    <property type="entry name" value="CBF"/>
    <property type="match status" value="1"/>
</dbReference>
<evidence type="ECO:0000313" key="8">
    <source>
        <dbReference type="Proteomes" id="UP000515121"/>
    </source>
</evidence>
<dbReference type="Gene3D" id="6.10.250.2430">
    <property type="match status" value="1"/>
</dbReference>
<dbReference type="OrthoDB" id="1097733at2759"/>
<proteinExistence type="inferred from homology"/>
<sequence>MAIRVQNMTKKNFDASSLHSLSRLSISGPPWWNSNEQQNIAQSLPQNISLKVESPSQLYHNAKHLYLQLPVQGSASAQAIFGQSHHEVRVIGVTNSHCNSSESGQDEGCRKDTEGQRKQVFLLNNPDTVFSPSHSNYNHSMASAPYPCADAYFGGPFTTYGQEAIIQAQMAGSGATRIPLPFDLAEDGFIYVNAKQYHGILRRRQYRAKLKAQNKLVKSRKPYLHESRHLHALNRVRGSGGRFLSKKKIQQPDPTFNTSSQCISYASCLGQKNSRSELERRCPPAAEYTGSSISCSDMTSVSNSDGNIQQREHRFPDNSSRVGGHMQSSGGSMSNGILHCASVVR</sequence>
<name>A0A6P5ZG38_DURZI</name>
<feature type="region of interest" description="Disordered" evidence="7">
    <location>
        <begin position="297"/>
        <end position="331"/>
    </location>
</feature>
<dbReference type="GeneID" id="111300373"/>
<dbReference type="GO" id="GO:0005634">
    <property type="term" value="C:nucleus"/>
    <property type="evidence" value="ECO:0007669"/>
    <property type="project" value="UniProtKB-SubCell"/>
</dbReference>
<dbReference type="KEGG" id="dzi:111300373"/>
<dbReference type="PRINTS" id="PR00616">
    <property type="entry name" value="CCAATSUBUNTB"/>
</dbReference>
<dbReference type="Pfam" id="PF02045">
    <property type="entry name" value="CBFB_NFYA"/>
    <property type="match status" value="1"/>
</dbReference>
<keyword evidence="3 6" id="KW-0238">DNA-binding</keyword>
<feature type="compositionally biased region" description="Polar residues" evidence="7">
    <location>
        <begin position="297"/>
        <end position="309"/>
    </location>
</feature>
<reference evidence="9" key="1">
    <citation type="submission" date="2025-08" db="UniProtKB">
        <authorList>
            <consortium name="RefSeq"/>
        </authorList>
    </citation>
    <scope>IDENTIFICATION</scope>
    <source>
        <tissue evidence="9">Fruit stalk</tissue>
    </source>
</reference>
<keyword evidence="2 6" id="KW-0805">Transcription regulation</keyword>
<keyword evidence="5 6" id="KW-0539">Nucleus</keyword>
<keyword evidence="4 6" id="KW-0804">Transcription</keyword>
<comment type="similarity">
    <text evidence="6">Belongs to the NFYA/HAP2 subunit family.</text>
</comment>
<evidence type="ECO:0000256" key="1">
    <source>
        <dbReference type="ARBA" id="ARBA00004123"/>
    </source>
</evidence>
<accession>A0A6P5ZG38</accession>
<dbReference type="InterPro" id="IPR001289">
    <property type="entry name" value="NFYA"/>
</dbReference>
<organism evidence="8 9">
    <name type="scientific">Durio zibethinus</name>
    <name type="common">Durian</name>
    <dbReference type="NCBI Taxonomy" id="66656"/>
    <lineage>
        <taxon>Eukaryota</taxon>
        <taxon>Viridiplantae</taxon>
        <taxon>Streptophyta</taxon>
        <taxon>Embryophyta</taxon>
        <taxon>Tracheophyta</taxon>
        <taxon>Spermatophyta</taxon>
        <taxon>Magnoliopsida</taxon>
        <taxon>eudicotyledons</taxon>
        <taxon>Gunneridae</taxon>
        <taxon>Pentapetalae</taxon>
        <taxon>rosids</taxon>
        <taxon>malvids</taxon>
        <taxon>Malvales</taxon>
        <taxon>Malvaceae</taxon>
        <taxon>Helicteroideae</taxon>
        <taxon>Durio</taxon>
    </lineage>
</organism>
<keyword evidence="8" id="KW-1185">Reference proteome</keyword>
<comment type="subunit">
    <text evidence="6">Heterotrimer.</text>
</comment>
<comment type="subcellular location">
    <subcellularLocation>
        <location evidence="1 6">Nucleus</location>
    </subcellularLocation>
</comment>
<dbReference type="GO" id="GO:0003700">
    <property type="term" value="F:DNA-binding transcription factor activity"/>
    <property type="evidence" value="ECO:0007669"/>
    <property type="project" value="UniProtKB-UniRule"/>
</dbReference>
<dbReference type="Proteomes" id="UP000515121">
    <property type="component" value="Unplaced"/>
</dbReference>
<dbReference type="AlphaFoldDB" id="A0A6P5ZG38"/>
<gene>
    <name evidence="9" type="primary">LOC111300373</name>
</gene>
<dbReference type="GO" id="GO:0003677">
    <property type="term" value="F:DNA binding"/>
    <property type="evidence" value="ECO:0007669"/>
    <property type="project" value="UniProtKB-KW"/>
</dbReference>
<evidence type="ECO:0000256" key="2">
    <source>
        <dbReference type="ARBA" id="ARBA00023015"/>
    </source>
</evidence>
<evidence type="ECO:0000256" key="3">
    <source>
        <dbReference type="ARBA" id="ARBA00023125"/>
    </source>
</evidence>
<evidence type="ECO:0000256" key="6">
    <source>
        <dbReference type="RuleBase" id="RU367155"/>
    </source>
</evidence>
<evidence type="ECO:0000256" key="7">
    <source>
        <dbReference type="SAM" id="MobiDB-lite"/>
    </source>
</evidence>
<dbReference type="PANTHER" id="PTHR12632">
    <property type="entry name" value="TRANSCRIPTION FACTOR NF-Y ALPHA-RELATED"/>
    <property type="match status" value="1"/>
</dbReference>
<dbReference type="PROSITE" id="PS51152">
    <property type="entry name" value="NFYA_HAP2_2"/>
    <property type="match status" value="1"/>
</dbReference>